<proteinExistence type="predicted"/>
<keyword evidence="2" id="KW-1185">Reference proteome</keyword>
<dbReference type="EMBL" id="CAVNYO010000138">
    <property type="protein sequence ID" value="CAK5268467.1"/>
    <property type="molecule type" value="Genomic_DNA"/>
</dbReference>
<reference evidence="1" key="1">
    <citation type="submission" date="2023-11" db="EMBL/GenBank/DDBJ databases">
        <authorList>
            <person name="De Vega J J."/>
            <person name="De Vega J J."/>
        </authorList>
    </citation>
    <scope>NUCLEOTIDE SEQUENCE</scope>
</reference>
<dbReference type="Proteomes" id="UP001295794">
    <property type="component" value="Unassembled WGS sequence"/>
</dbReference>
<accession>A0AAD2JY86</accession>
<evidence type="ECO:0000313" key="2">
    <source>
        <dbReference type="Proteomes" id="UP001295794"/>
    </source>
</evidence>
<organism evidence="1 2">
    <name type="scientific">Mycena citricolor</name>
    <dbReference type="NCBI Taxonomy" id="2018698"/>
    <lineage>
        <taxon>Eukaryota</taxon>
        <taxon>Fungi</taxon>
        <taxon>Dikarya</taxon>
        <taxon>Basidiomycota</taxon>
        <taxon>Agaricomycotina</taxon>
        <taxon>Agaricomycetes</taxon>
        <taxon>Agaricomycetidae</taxon>
        <taxon>Agaricales</taxon>
        <taxon>Marasmiineae</taxon>
        <taxon>Mycenaceae</taxon>
        <taxon>Mycena</taxon>
    </lineage>
</organism>
<feature type="non-terminal residue" evidence="1">
    <location>
        <position position="205"/>
    </location>
</feature>
<dbReference type="AlphaFoldDB" id="A0AAD2JY86"/>
<sequence>GRRDQSHNPAMPFKFFFAAWDVDEMATIVGFLVRALQFVEIDVLTDERSEPDRHTTAAKTRLSRAKTYIECQGRRLSSANASAHRHSEATECHCDRRAELESIISTAGEKSANHTLFIIPNENQFGQRPGERMDQRNIVANLNLHKGENMNASRMVPNLTSFVHDDSVHRNYAIDVGKTIASQHADCTQNGFGSQKHSFDCYDVL</sequence>
<evidence type="ECO:0000313" key="1">
    <source>
        <dbReference type="EMBL" id="CAK5268467.1"/>
    </source>
</evidence>
<comment type="caution">
    <text evidence="1">The sequence shown here is derived from an EMBL/GenBank/DDBJ whole genome shotgun (WGS) entry which is preliminary data.</text>
</comment>
<protein>
    <submittedName>
        <fullName evidence="1">Uncharacterized protein</fullName>
    </submittedName>
</protein>
<name>A0AAD2JY86_9AGAR</name>
<gene>
    <name evidence="1" type="ORF">MYCIT1_LOCUS11683</name>
</gene>